<organism evidence="1 2">
    <name type="scientific">Armillaria ostoyae</name>
    <name type="common">Armillaria root rot fungus</name>
    <dbReference type="NCBI Taxonomy" id="47428"/>
    <lineage>
        <taxon>Eukaryota</taxon>
        <taxon>Fungi</taxon>
        <taxon>Dikarya</taxon>
        <taxon>Basidiomycota</taxon>
        <taxon>Agaricomycotina</taxon>
        <taxon>Agaricomycetes</taxon>
        <taxon>Agaricomycetidae</taxon>
        <taxon>Agaricales</taxon>
        <taxon>Marasmiineae</taxon>
        <taxon>Physalacriaceae</taxon>
        <taxon>Armillaria</taxon>
    </lineage>
</organism>
<accession>A0A284QQR3</accession>
<dbReference type="AlphaFoldDB" id="A0A284QQR3"/>
<evidence type="ECO:0000313" key="1">
    <source>
        <dbReference type="EMBL" id="SJK98731.1"/>
    </source>
</evidence>
<sequence>MKPILRAIVLLNGDYTQEALRAQLSNAGLMTKGGGMATKSFKLPDLGDANVRTSLSTRQSVEYDRGPWLRSTGAEIDNESDAVNFEEDDEEGLKVGTAGRGARFAKSKAGQDTVFDNYWVQRRIAARGVPRPGRCFQQSLLVFSITSTAKTCSWSFDYYSFHITTKFPSLWCTKLRCVNVEDATRVGWILRGLLAETKACPFTVPRFPSKFYKGSLAQSPLDFVADHFLILD</sequence>
<protein>
    <submittedName>
        <fullName evidence="1">Uncharacterized protein</fullName>
    </submittedName>
</protein>
<gene>
    <name evidence="1" type="ORF">ARMOST_02000</name>
</gene>
<keyword evidence="2" id="KW-1185">Reference proteome</keyword>
<dbReference type="STRING" id="47428.A0A284QQR3"/>
<proteinExistence type="predicted"/>
<dbReference type="EMBL" id="FUEG01000001">
    <property type="protein sequence ID" value="SJK98731.1"/>
    <property type="molecule type" value="Genomic_DNA"/>
</dbReference>
<evidence type="ECO:0000313" key="2">
    <source>
        <dbReference type="Proteomes" id="UP000219338"/>
    </source>
</evidence>
<reference evidence="2" key="1">
    <citation type="journal article" date="2017" name="Nat. Ecol. Evol.">
        <title>Genome expansion and lineage-specific genetic innovations in the forest pathogenic fungi Armillaria.</title>
        <authorList>
            <person name="Sipos G."/>
            <person name="Prasanna A.N."/>
            <person name="Walter M.C."/>
            <person name="O'Connor E."/>
            <person name="Balint B."/>
            <person name="Krizsan K."/>
            <person name="Kiss B."/>
            <person name="Hess J."/>
            <person name="Varga T."/>
            <person name="Slot J."/>
            <person name="Riley R."/>
            <person name="Boka B."/>
            <person name="Rigling D."/>
            <person name="Barry K."/>
            <person name="Lee J."/>
            <person name="Mihaltcheva S."/>
            <person name="LaButti K."/>
            <person name="Lipzen A."/>
            <person name="Waldron R."/>
            <person name="Moloney N.M."/>
            <person name="Sperisen C."/>
            <person name="Kredics L."/>
            <person name="Vagvoelgyi C."/>
            <person name="Patrignani A."/>
            <person name="Fitzpatrick D."/>
            <person name="Nagy I."/>
            <person name="Doyle S."/>
            <person name="Anderson J.B."/>
            <person name="Grigoriev I.V."/>
            <person name="Gueldener U."/>
            <person name="Muensterkoetter M."/>
            <person name="Nagy L.G."/>
        </authorList>
    </citation>
    <scope>NUCLEOTIDE SEQUENCE [LARGE SCALE GENOMIC DNA]</scope>
    <source>
        <strain evidence="2">C18/9</strain>
    </source>
</reference>
<name>A0A284QQR3_ARMOS</name>
<dbReference type="Proteomes" id="UP000219338">
    <property type="component" value="Unassembled WGS sequence"/>
</dbReference>